<keyword evidence="2" id="KW-0677">Repeat</keyword>
<protein>
    <recommendedName>
        <fullName evidence="3">F-box domain-containing protein</fullName>
    </recommendedName>
</protein>
<dbReference type="AlphaFoldDB" id="A0A6Q2XHK0"/>
<evidence type="ECO:0000256" key="2">
    <source>
        <dbReference type="ARBA" id="ARBA00022737"/>
    </source>
</evidence>
<evidence type="ECO:0000256" key="1">
    <source>
        <dbReference type="ARBA" id="ARBA00022574"/>
    </source>
</evidence>
<dbReference type="InterPro" id="IPR001680">
    <property type="entry name" value="WD40_rpt"/>
</dbReference>
<sequence length="480" mass="52965">MNQYHTDTYLTNDCLIHIFSFFHEDDLIRASYVCKEWHEAAETPWLWRQMCLKRWGFCNISLLATDHGKRAWKCYFLGRSNLEIKMTEGRPGGDYVCKSLRGHKGRVVGCVYLLRNSPQLPDFCSFTPTVCTASSDGTVRAWDVQQGDQLWCSPVQSPLTGMVAGPGGARVFTSDTTGLVKAWDSQSGQEISSYSSASPQCTLLPFHVDASSFLLVGNSQGSVHTLTSPSLSKVSSLVVCDTFKVNLLLASPDKKWILAGTKENMDMSPKVLSSQSATCPSEDEDSLRQCLPVSGCCAASFLPSRPATLATVHCREHSRLRQEKTLSVFNISVKKTRYKSEVQVEQVEKFEVVFESQSSDILLEGMGSGTLVVVADKELRVYTLKGQLLCSFQDHIKPITSVCVDSFRVVTASQDLSLRVLTWKTDGDGGLMLESRYHLLGGSHTMSRGFTHVVCDYSSIVASVEAADGKDVLKAYSFNS</sequence>
<dbReference type="GeneTree" id="ENSGT00940000162955"/>
<dbReference type="InterPro" id="IPR036047">
    <property type="entry name" value="F-box-like_dom_sf"/>
</dbReference>
<dbReference type="SUPFAM" id="SSF81383">
    <property type="entry name" value="F-box domain"/>
    <property type="match status" value="1"/>
</dbReference>
<organism evidence="4 5">
    <name type="scientific">Esox lucius</name>
    <name type="common">Northern pike</name>
    <dbReference type="NCBI Taxonomy" id="8010"/>
    <lineage>
        <taxon>Eukaryota</taxon>
        <taxon>Metazoa</taxon>
        <taxon>Chordata</taxon>
        <taxon>Craniata</taxon>
        <taxon>Vertebrata</taxon>
        <taxon>Euteleostomi</taxon>
        <taxon>Actinopterygii</taxon>
        <taxon>Neopterygii</taxon>
        <taxon>Teleostei</taxon>
        <taxon>Protacanthopterygii</taxon>
        <taxon>Esociformes</taxon>
        <taxon>Esocidae</taxon>
        <taxon>Esox</taxon>
    </lineage>
</organism>
<reference evidence="4" key="2">
    <citation type="submission" date="2020-02" db="EMBL/GenBank/DDBJ databases">
        <title>Esox lucius (northern pike) genome, fEsoLuc1, primary haplotype.</title>
        <authorList>
            <person name="Myers G."/>
            <person name="Karagic N."/>
            <person name="Meyer A."/>
            <person name="Pippel M."/>
            <person name="Reichard M."/>
            <person name="Winkler S."/>
            <person name="Tracey A."/>
            <person name="Sims Y."/>
            <person name="Howe K."/>
            <person name="Rhie A."/>
            <person name="Formenti G."/>
            <person name="Durbin R."/>
            <person name="Fedrigo O."/>
            <person name="Jarvis E.D."/>
        </authorList>
    </citation>
    <scope>NUCLEOTIDE SEQUENCE [LARGE SCALE GENOMIC DNA]</scope>
</reference>
<dbReference type="Pfam" id="PF12937">
    <property type="entry name" value="F-box-like"/>
    <property type="match status" value="1"/>
</dbReference>
<dbReference type="Proteomes" id="UP000265140">
    <property type="component" value="Chromosome 12"/>
</dbReference>
<evidence type="ECO:0000313" key="5">
    <source>
        <dbReference type="Proteomes" id="UP000265140"/>
    </source>
</evidence>
<dbReference type="InterPro" id="IPR001810">
    <property type="entry name" value="F-box_dom"/>
</dbReference>
<dbReference type="Bgee" id="ENSELUG00000018043">
    <property type="expression patterns" value="Expressed in nose and 15 other cell types or tissues"/>
</dbReference>
<evidence type="ECO:0000313" key="4">
    <source>
        <dbReference type="Ensembl" id="ENSELUP00000053449.2"/>
    </source>
</evidence>
<proteinExistence type="predicted"/>
<name>A0A6Q2XHK0_ESOLU</name>
<reference evidence="4" key="3">
    <citation type="submission" date="2025-08" db="UniProtKB">
        <authorList>
            <consortium name="Ensembl"/>
        </authorList>
    </citation>
    <scope>IDENTIFICATION</scope>
</reference>
<dbReference type="Gene3D" id="2.130.10.10">
    <property type="entry name" value="YVTN repeat-like/Quinoprotein amine dehydrogenase"/>
    <property type="match status" value="2"/>
</dbReference>
<dbReference type="SMART" id="SM00320">
    <property type="entry name" value="WD40"/>
    <property type="match status" value="3"/>
</dbReference>
<dbReference type="Gene3D" id="1.20.1280.50">
    <property type="match status" value="1"/>
</dbReference>
<evidence type="ECO:0000259" key="3">
    <source>
        <dbReference type="Pfam" id="PF12937"/>
    </source>
</evidence>
<reference evidence="4" key="4">
    <citation type="submission" date="2025-09" db="UniProtKB">
        <authorList>
            <consortium name="Ensembl"/>
        </authorList>
    </citation>
    <scope>IDENTIFICATION</scope>
</reference>
<dbReference type="InterPro" id="IPR050505">
    <property type="entry name" value="WDR55/POC1"/>
</dbReference>
<dbReference type="PANTHER" id="PTHR44019:SF17">
    <property type="entry name" value="F-BOX_WD REPEAT-CONTAINING PROTEIN 12"/>
    <property type="match status" value="1"/>
</dbReference>
<feature type="domain" description="F-box" evidence="3">
    <location>
        <begin position="13"/>
        <end position="53"/>
    </location>
</feature>
<keyword evidence="5" id="KW-1185">Reference proteome</keyword>
<keyword evidence="1" id="KW-0853">WD repeat</keyword>
<dbReference type="InterPro" id="IPR011047">
    <property type="entry name" value="Quinoprotein_ADH-like_sf"/>
</dbReference>
<dbReference type="Ensembl" id="ENSELUT00000069637.2">
    <property type="protein sequence ID" value="ENSELUP00000053449.2"/>
    <property type="gene ID" value="ENSELUG00000018043.3"/>
</dbReference>
<dbReference type="SUPFAM" id="SSF50998">
    <property type="entry name" value="Quinoprotein alcohol dehydrogenase-like"/>
    <property type="match status" value="1"/>
</dbReference>
<dbReference type="InterPro" id="IPR015943">
    <property type="entry name" value="WD40/YVTN_repeat-like_dom_sf"/>
</dbReference>
<dbReference type="Pfam" id="PF00400">
    <property type="entry name" value="WD40"/>
    <property type="match status" value="1"/>
</dbReference>
<dbReference type="PANTHER" id="PTHR44019">
    <property type="entry name" value="WD REPEAT-CONTAINING PROTEIN 55"/>
    <property type="match status" value="1"/>
</dbReference>
<reference evidence="5" key="1">
    <citation type="journal article" date="2014" name="PLoS ONE">
        <title>The genome and linkage map of the northern pike (Esox lucius): conserved synteny revealed between the salmonid sister group and the Neoteleostei.</title>
        <authorList>
            <person name="Rondeau E.B."/>
            <person name="Minkley D.R."/>
            <person name="Leong J.S."/>
            <person name="Messmer A.M."/>
            <person name="Jantzen J.R."/>
            <person name="von Schalburg K.R."/>
            <person name="Lemon C."/>
            <person name="Bird N.H."/>
            <person name="Koop B.F."/>
        </authorList>
    </citation>
    <scope>NUCLEOTIDE SEQUENCE</scope>
</reference>
<accession>A0A6Q2XHK0</accession>